<dbReference type="AlphaFoldDB" id="A0A372ITD9"/>
<keyword evidence="2" id="KW-1185">Reference proteome</keyword>
<accession>A0A372ITD9</accession>
<proteinExistence type="predicted"/>
<organism evidence="1 2">
    <name type="scientific">Paracidobacterium acidisoli</name>
    <dbReference type="NCBI Taxonomy" id="2303751"/>
    <lineage>
        <taxon>Bacteria</taxon>
        <taxon>Pseudomonadati</taxon>
        <taxon>Acidobacteriota</taxon>
        <taxon>Terriglobia</taxon>
        <taxon>Terriglobales</taxon>
        <taxon>Acidobacteriaceae</taxon>
        <taxon>Paracidobacterium</taxon>
    </lineage>
</organism>
<protein>
    <submittedName>
        <fullName evidence="1">Uncharacterized protein</fullName>
    </submittedName>
</protein>
<sequence>MPKPRVEPDSVFLNIPYDRRFERLYLAYIVGLTELSLTPKATLAIPGGTARLDRIFELIQTCRYSIHDLSRVQLDRVPPPTPRFNMPFELGLALGWAKLNPGQHTWFVFETANRRAQKSISDLNGTDCNIHDGQVQGVMRELRNAFVRRRNQPDVPQMMENYEALRKLLPGLRRQTGAETLFEAGVFNDLITVAARLRDKRSGG</sequence>
<dbReference type="RefSeq" id="WP_147324872.1">
    <property type="nucleotide sequence ID" value="NZ_QVQT02000001.1"/>
</dbReference>
<dbReference type="Proteomes" id="UP000264702">
    <property type="component" value="Unassembled WGS sequence"/>
</dbReference>
<gene>
    <name evidence="1" type="ORF">D0Y96_00270</name>
</gene>
<evidence type="ECO:0000313" key="2">
    <source>
        <dbReference type="Proteomes" id="UP000264702"/>
    </source>
</evidence>
<dbReference type="EMBL" id="QVQT01000001">
    <property type="protein sequence ID" value="RFU18059.1"/>
    <property type="molecule type" value="Genomic_DNA"/>
</dbReference>
<name>A0A372ITD9_9BACT</name>
<reference evidence="1 2" key="1">
    <citation type="submission" date="2018-08" db="EMBL/GenBank/DDBJ databases">
        <title>Acidipila sp. 4G-K13, an acidobacterium isolated from forest soil.</title>
        <authorList>
            <person name="Gao Z.-H."/>
            <person name="Qiu L.-H."/>
        </authorList>
    </citation>
    <scope>NUCLEOTIDE SEQUENCE [LARGE SCALE GENOMIC DNA]</scope>
    <source>
        <strain evidence="1 2">4G-K13</strain>
    </source>
</reference>
<evidence type="ECO:0000313" key="1">
    <source>
        <dbReference type="EMBL" id="RFU18059.1"/>
    </source>
</evidence>
<comment type="caution">
    <text evidence="1">The sequence shown here is derived from an EMBL/GenBank/DDBJ whole genome shotgun (WGS) entry which is preliminary data.</text>
</comment>
<dbReference type="OrthoDB" id="7596615at2"/>